<keyword evidence="2" id="KW-1185">Reference proteome</keyword>
<evidence type="ECO:0000313" key="2">
    <source>
        <dbReference type="Proteomes" id="UP000631114"/>
    </source>
</evidence>
<organism evidence="1 2">
    <name type="scientific">Coptis chinensis</name>
    <dbReference type="NCBI Taxonomy" id="261450"/>
    <lineage>
        <taxon>Eukaryota</taxon>
        <taxon>Viridiplantae</taxon>
        <taxon>Streptophyta</taxon>
        <taxon>Embryophyta</taxon>
        <taxon>Tracheophyta</taxon>
        <taxon>Spermatophyta</taxon>
        <taxon>Magnoliopsida</taxon>
        <taxon>Ranunculales</taxon>
        <taxon>Ranunculaceae</taxon>
        <taxon>Coptidoideae</taxon>
        <taxon>Coptis</taxon>
    </lineage>
</organism>
<dbReference type="EMBL" id="JADFTS010000002">
    <property type="protein sequence ID" value="KAF9620132.1"/>
    <property type="molecule type" value="Genomic_DNA"/>
</dbReference>
<gene>
    <name evidence="1" type="ORF">IFM89_010791</name>
</gene>
<accession>A0A835IPU8</accession>
<sequence>MYNVAPLEKKQERRSHVAQGFWAESVVLDITTKLILLVYLDSRVGSCRIFLCIISSQIPQSLGIGMCTCFHCRVLAWWLDMGYFFLLGDMELKQNKFLPAEN</sequence>
<dbReference type="AlphaFoldDB" id="A0A835IPU8"/>
<proteinExistence type="predicted"/>
<evidence type="ECO:0000313" key="1">
    <source>
        <dbReference type="EMBL" id="KAF9620132.1"/>
    </source>
</evidence>
<name>A0A835IPU8_9MAGN</name>
<protein>
    <submittedName>
        <fullName evidence="1">Uncharacterized protein</fullName>
    </submittedName>
</protein>
<reference evidence="1 2" key="1">
    <citation type="submission" date="2020-10" db="EMBL/GenBank/DDBJ databases">
        <title>The Coptis chinensis genome and diversification of protoberbering-type alkaloids.</title>
        <authorList>
            <person name="Wang B."/>
            <person name="Shu S."/>
            <person name="Song C."/>
            <person name="Liu Y."/>
        </authorList>
    </citation>
    <scope>NUCLEOTIDE SEQUENCE [LARGE SCALE GENOMIC DNA]</scope>
    <source>
        <strain evidence="1">HL-2020</strain>
        <tissue evidence="1">Leaf</tissue>
    </source>
</reference>
<dbReference type="Proteomes" id="UP000631114">
    <property type="component" value="Unassembled WGS sequence"/>
</dbReference>
<comment type="caution">
    <text evidence="1">The sequence shown here is derived from an EMBL/GenBank/DDBJ whole genome shotgun (WGS) entry which is preliminary data.</text>
</comment>